<keyword evidence="3" id="KW-1185">Reference proteome</keyword>
<dbReference type="Proteomes" id="UP000828390">
    <property type="component" value="Unassembled WGS sequence"/>
</dbReference>
<protein>
    <submittedName>
        <fullName evidence="2">Uncharacterized protein</fullName>
    </submittedName>
</protein>
<proteinExistence type="predicted"/>
<feature type="coiled-coil region" evidence="1">
    <location>
        <begin position="52"/>
        <end position="101"/>
    </location>
</feature>
<reference evidence="2" key="2">
    <citation type="submission" date="2020-11" db="EMBL/GenBank/DDBJ databases">
        <authorList>
            <person name="McCartney M.A."/>
            <person name="Auch B."/>
            <person name="Kono T."/>
            <person name="Mallez S."/>
            <person name="Becker A."/>
            <person name="Gohl D.M."/>
            <person name="Silverstein K.A.T."/>
            <person name="Koren S."/>
            <person name="Bechman K.B."/>
            <person name="Herman A."/>
            <person name="Abrahante J.E."/>
            <person name="Garbe J."/>
        </authorList>
    </citation>
    <scope>NUCLEOTIDE SEQUENCE</scope>
    <source>
        <strain evidence="2">Duluth1</strain>
        <tissue evidence="2">Whole animal</tissue>
    </source>
</reference>
<evidence type="ECO:0000256" key="1">
    <source>
        <dbReference type="SAM" id="Coils"/>
    </source>
</evidence>
<comment type="caution">
    <text evidence="2">The sequence shown here is derived from an EMBL/GenBank/DDBJ whole genome shotgun (WGS) entry which is preliminary data.</text>
</comment>
<organism evidence="2 3">
    <name type="scientific">Dreissena polymorpha</name>
    <name type="common">Zebra mussel</name>
    <name type="synonym">Mytilus polymorpha</name>
    <dbReference type="NCBI Taxonomy" id="45954"/>
    <lineage>
        <taxon>Eukaryota</taxon>
        <taxon>Metazoa</taxon>
        <taxon>Spiralia</taxon>
        <taxon>Lophotrochozoa</taxon>
        <taxon>Mollusca</taxon>
        <taxon>Bivalvia</taxon>
        <taxon>Autobranchia</taxon>
        <taxon>Heteroconchia</taxon>
        <taxon>Euheterodonta</taxon>
        <taxon>Imparidentia</taxon>
        <taxon>Neoheterodontei</taxon>
        <taxon>Myida</taxon>
        <taxon>Dreissenoidea</taxon>
        <taxon>Dreissenidae</taxon>
        <taxon>Dreissena</taxon>
    </lineage>
</organism>
<name>A0A9D3YDL8_DREPO</name>
<evidence type="ECO:0000313" key="2">
    <source>
        <dbReference type="EMBL" id="KAH3696569.1"/>
    </source>
</evidence>
<gene>
    <name evidence="2" type="ORF">DPMN_084045</name>
</gene>
<reference evidence="2" key="1">
    <citation type="journal article" date="2019" name="bioRxiv">
        <title>The Genome of the Zebra Mussel, Dreissena polymorpha: A Resource for Invasive Species Research.</title>
        <authorList>
            <person name="McCartney M.A."/>
            <person name="Auch B."/>
            <person name="Kono T."/>
            <person name="Mallez S."/>
            <person name="Zhang Y."/>
            <person name="Obille A."/>
            <person name="Becker A."/>
            <person name="Abrahante J.E."/>
            <person name="Garbe J."/>
            <person name="Badalamenti J.P."/>
            <person name="Herman A."/>
            <person name="Mangelson H."/>
            <person name="Liachko I."/>
            <person name="Sullivan S."/>
            <person name="Sone E.D."/>
            <person name="Koren S."/>
            <person name="Silverstein K.A.T."/>
            <person name="Beckman K.B."/>
            <person name="Gohl D.M."/>
        </authorList>
    </citation>
    <scope>NUCLEOTIDE SEQUENCE</scope>
    <source>
        <strain evidence="2">Duluth1</strain>
        <tissue evidence="2">Whole animal</tissue>
    </source>
</reference>
<evidence type="ECO:0000313" key="3">
    <source>
        <dbReference type="Proteomes" id="UP000828390"/>
    </source>
</evidence>
<dbReference type="AlphaFoldDB" id="A0A9D3YDL8"/>
<accession>A0A9D3YDL8</accession>
<sequence>MWTRFTCLGCHPEKTGPQNLAPEQTAQGGLKLHWPQWHETNFRLKGCQEENYKLESKECRNLKDELDDLRHTAEQSHRLMVKLLEDKNTKYMQENLELQESPKLQEILTSPQSPEVVME</sequence>
<dbReference type="EMBL" id="JAIWYP010000016">
    <property type="protein sequence ID" value="KAH3696569.1"/>
    <property type="molecule type" value="Genomic_DNA"/>
</dbReference>
<keyword evidence="1" id="KW-0175">Coiled coil</keyword>